<dbReference type="Gene3D" id="1.10.1900.20">
    <property type="entry name" value="Ribosomal protein L20"/>
    <property type="match status" value="1"/>
</dbReference>
<dbReference type="InterPro" id="IPR049946">
    <property type="entry name" value="RIBOSOMAL_L20_CS"/>
</dbReference>
<proteinExistence type="inferred from homology"/>
<protein>
    <recommendedName>
        <fullName evidence="7 8">Large ribosomal subunit protein bL20</fullName>
    </recommendedName>
</protein>
<dbReference type="GO" id="GO:0003735">
    <property type="term" value="F:structural constituent of ribosome"/>
    <property type="evidence" value="ECO:0007669"/>
    <property type="project" value="InterPro"/>
</dbReference>
<accession>A0A1M4U810</accession>
<keyword evidence="3 8" id="KW-0694">RNA-binding</keyword>
<dbReference type="Gene3D" id="6.10.160.10">
    <property type="match status" value="1"/>
</dbReference>
<evidence type="ECO:0000256" key="7">
    <source>
        <dbReference type="ARBA" id="ARBA00035172"/>
    </source>
</evidence>
<dbReference type="PRINTS" id="PR00062">
    <property type="entry name" value="RIBOSOMALL20"/>
</dbReference>
<dbReference type="Pfam" id="PF00453">
    <property type="entry name" value="Ribosomal_L20"/>
    <property type="match status" value="1"/>
</dbReference>
<evidence type="ECO:0000313" key="11">
    <source>
        <dbReference type="Proteomes" id="UP000184476"/>
    </source>
</evidence>
<dbReference type="AlphaFoldDB" id="A0A1M4U810"/>
<evidence type="ECO:0000313" key="10">
    <source>
        <dbReference type="EMBL" id="SHE52855.1"/>
    </source>
</evidence>
<dbReference type="Proteomes" id="UP000184476">
    <property type="component" value="Unassembled WGS sequence"/>
</dbReference>
<dbReference type="HAMAP" id="MF_00382">
    <property type="entry name" value="Ribosomal_bL20"/>
    <property type="match status" value="1"/>
</dbReference>
<dbReference type="GO" id="GO:0019843">
    <property type="term" value="F:rRNA binding"/>
    <property type="evidence" value="ECO:0007669"/>
    <property type="project" value="UniProtKB-UniRule"/>
</dbReference>
<sequence>MARVKGGTVSRARRKKVLKLAKGYFGSKHRLFRTAKEQVMKSLMYAYRDRRQRKRDFRRLWITRINAASRLNGLSYNKLMFGLKSAGVEINRKMLAELAVSDPRAFAQLADVARKAI</sequence>
<dbReference type="CDD" id="cd07026">
    <property type="entry name" value="Ribosomal_L20"/>
    <property type="match status" value="1"/>
</dbReference>
<evidence type="ECO:0000256" key="3">
    <source>
        <dbReference type="ARBA" id="ARBA00022884"/>
    </source>
</evidence>
<dbReference type="PANTHER" id="PTHR10986">
    <property type="entry name" value="39S RIBOSOMAL PROTEIN L20"/>
    <property type="match status" value="1"/>
</dbReference>
<evidence type="ECO:0000256" key="2">
    <source>
        <dbReference type="ARBA" id="ARBA00022730"/>
    </source>
</evidence>
<comment type="function">
    <text evidence="6 8 9">Binds directly to 23S ribosomal RNA and is necessary for the in vitro assembly process of the 50S ribosomal subunit. It is not involved in the protein synthesizing functions of that subunit.</text>
</comment>
<dbReference type="GO" id="GO:0000027">
    <property type="term" value="P:ribosomal large subunit assembly"/>
    <property type="evidence" value="ECO:0007669"/>
    <property type="project" value="UniProtKB-UniRule"/>
</dbReference>
<dbReference type="NCBIfam" id="TIGR01032">
    <property type="entry name" value="rplT_bact"/>
    <property type="match status" value="1"/>
</dbReference>
<dbReference type="GO" id="GO:0005840">
    <property type="term" value="C:ribosome"/>
    <property type="evidence" value="ECO:0007669"/>
    <property type="project" value="UniProtKB-KW"/>
</dbReference>
<evidence type="ECO:0000256" key="4">
    <source>
        <dbReference type="ARBA" id="ARBA00022980"/>
    </source>
</evidence>
<evidence type="ECO:0000256" key="5">
    <source>
        <dbReference type="ARBA" id="ARBA00023274"/>
    </source>
</evidence>
<dbReference type="GO" id="GO:0006412">
    <property type="term" value="P:translation"/>
    <property type="evidence" value="ECO:0007669"/>
    <property type="project" value="InterPro"/>
</dbReference>
<dbReference type="EMBL" id="FQVL01000001">
    <property type="protein sequence ID" value="SHE52855.1"/>
    <property type="molecule type" value="Genomic_DNA"/>
</dbReference>
<gene>
    <name evidence="8" type="primary">rplT</name>
    <name evidence="10" type="ORF">SAMN05444392_101862</name>
</gene>
<dbReference type="SUPFAM" id="SSF74731">
    <property type="entry name" value="Ribosomal protein L20"/>
    <property type="match status" value="1"/>
</dbReference>
<dbReference type="FunFam" id="1.10.1900.20:FF:000001">
    <property type="entry name" value="50S ribosomal protein L20"/>
    <property type="match status" value="1"/>
</dbReference>
<keyword evidence="11" id="KW-1185">Reference proteome</keyword>
<dbReference type="PROSITE" id="PS00937">
    <property type="entry name" value="RIBOSOMAL_L20"/>
    <property type="match status" value="1"/>
</dbReference>
<dbReference type="GO" id="GO:1990904">
    <property type="term" value="C:ribonucleoprotein complex"/>
    <property type="evidence" value="ECO:0007669"/>
    <property type="project" value="UniProtKB-KW"/>
</dbReference>
<evidence type="ECO:0000256" key="6">
    <source>
        <dbReference type="ARBA" id="ARBA00024775"/>
    </source>
</evidence>
<comment type="similarity">
    <text evidence="1 8 9">Belongs to the bacterial ribosomal protein bL20 family.</text>
</comment>
<dbReference type="OrthoDB" id="9808966at2"/>
<dbReference type="RefSeq" id="WP_073152439.1">
    <property type="nucleotide sequence ID" value="NZ_FQVL01000001.1"/>
</dbReference>
<name>A0A1M4U810_9BACL</name>
<keyword evidence="4 8" id="KW-0689">Ribosomal protein</keyword>
<keyword evidence="5 8" id="KW-0687">Ribonucleoprotein</keyword>
<dbReference type="InterPro" id="IPR005813">
    <property type="entry name" value="Ribosomal_bL20"/>
</dbReference>
<organism evidence="10 11">
    <name type="scientific">Seinonella peptonophila</name>
    <dbReference type="NCBI Taxonomy" id="112248"/>
    <lineage>
        <taxon>Bacteria</taxon>
        <taxon>Bacillati</taxon>
        <taxon>Bacillota</taxon>
        <taxon>Bacilli</taxon>
        <taxon>Bacillales</taxon>
        <taxon>Thermoactinomycetaceae</taxon>
        <taxon>Seinonella</taxon>
    </lineage>
</organism>
<evidence type="ECO:0000256" key="1">
    <source>
        <dbReference type="ARBA" id="ARBA00007698"/>
    </source>
</evidence>
<reference evidence="10 11" key="1">
    <citation type="submission" date="2016-11" db="EMBL/GenBank/DDBJ databases">
        <authorList>
            <person name="Jaros S."/>
            <person name="Januszkiewicz K."/>
            <person name="Wedrychowicz H."/>
        </authorList>
    </citation>
    <scope>NUCLEOTIDE SEQUENCE [LARGE SCALE GENOMIC DNA]</scope>
    <source>
        <strain evidence="10 11">DSM 44666</strain>
    </source>
</reference>
<dbReference type="InterPro" id="IPR035566">
    <property type="entry name" value="Ribosomal_protein_bL20_C"/>
</dbReference>
<evidence type="ECO:0000256" key="8">
    <source>
        <dbReference type="HAMAP-Rule" id="MF_00382"/>
    </source>
</evidence>
<dbReference type="STRING" id="112248.SAMN05444392_101862"/>
<evidence type="ECO:0000256" key="9">
    <source>
        <dbReference type="RuleBase" id="RU000560"/>
    </source>
</evidence>
<keyword evidence="2 8" id="KW-0699">rRNA-binding</keyword>